<sequence>MTSNAHGTTTPTNHAHTALPAESVLIAPAPPSAVPLRPPAGVWGLVVVAIRTTDTAGAPIRLTGDAPAPDPALTDTTDLLAGLWLPAPPPAALHTGDVVVRLHPPTDDDPAVADVEVVAASQGEWSTVRTWQAVGARWPHEVAMSVLVHMRYLADVALKDAQWATLTGPIAAALPPGLLPAGLADESAVASPPAPRRPDALAALLEAGLVEVGEQLVWNGHTATVREGGVLHDGGPHEFAVSTVTALATSLAGYTVNGWHLWRRARDDRPLSELRTALGTH</sequence>
<gene>
    <name evidence="2" type="ORF">ACFQGD_08705</name>
</gene>
<evidence type="ECO:0000259" key="1">
    <source>
        <dbReference type="Pfam" id="PF18755"/>
    </source>
</evidence>
<feature type="domain" description="RAMA" evidence="1">
    <location>
        <begin position="187"/>
        <end position="278"/>
    </location>
</feature>
<proteinExistence type="predicted"/>
<comment type="caution">
    <text evidence="2">The sequence shown here is derived from an EMBL/GenBank/DDBJ whole genome shotgun (WGS) entry which is preliminary data.</text>
</comment>
<dbReference type="EMBL" id="JBHSXX010000001">
    <property type="protein sequence ID" value="MFC6867228.1"/>
    <property type="molecule type" value="Genomic_DNA"/>
</dbReference>
<dbReference type="Pfam" id="PF18755">
    <property type="entry name" value="RAMA"/>
    <property type="match status" value="1"/>
</dbReference>
<protein>
    <recommendedName>
        <fullName evidence="1">RAMA domain-containing protein</fullName>
    </recommendedName>
</protein>
<evidence type="ECO:0000313" key="3">
    <source>
        <dbReference type="Proteomes" id="UP001596337"/>
    </source>
</evidence>
<accession>A0ABW2BYE5</accession>
<keyword evidence="3" id="KW-1185">Reference proteome</keyword>
<dbReference type="Proteomes" id="UP001596337">
    <property type="component" value="Unassembled WGS sequence"/>
</dbReference>
<dbReference type="RefSeq" id="WP_345394899.1">
    <property type="nucleotide sequence ID" value="NZ_BAABLA010000022.1"/>
</dbReference>
<organism evidence="2 3">
    <name type="scientific">Haloechinothrix salitolerans</name>
    <dbReference type="NCBI Taxonomy" id="926830"/>
    <lineage>
        <taxon>Bacteria</taxon>
        <taxon>Bacillati</taxon>
        <taxon>Actinomycetota</taxon>
        <taxon>Actinomycetes</taxon>
        <taxon>Pseudonocardiales</taxon>
        <taxon>Pseudonocardiaceae</taxon>
        <taxon>Haloechinothrix</taxon>
    </lineage>
</organism>
<evidence type="ECO:0000313" key="2">
    <source>
        <dbReference type="EMBL" id="MFC6867228.1"/>
    </source>
</evidence>
<name>A0ABW2BYE5_9PSEU</name>
<dbReference type="InterPro" id="IPR040843">
    <property type="entry name" value="RAMA"/>
</dbReference>
<reference evidence="3" key="1">
    <citation type="journal article" date="2019" name="Int. J. Syst. Evol. Microbiol.">
        <title>The Global Catalogue of Microorganisms (GCM) 10K type strain sequencing project: providing services to taxonomists for standard genome sequencing and annotation.</title>
        <authorList>
            <consortium name="The Broad Institute Genomics Platform"/>
            <consortium name="The Broad Institute Genome Sequencing Center for Infectious Disease"/>
            <person name="Wu L."/>
            <person name="Ma J."/>
        </authorList>
    </citation>
    <scope>NUCLEOTIDE SEQUENCE [LARGE SCALE GENOMIC DNA]</scope>
    <source>
        <strain evidence="3">KCTC 32255</strain>
    </source>
</reference>